<keyword evidence="1 3" id="KW-0732">Signal</keyword>
<comment type="caution">
    <text evidence="5">The sequence shown here is derived from an EMBL/GenBank/DDBJ whole genome shotgun (WGS) entry which is preliminary data.</text>
</comment>
<dbReference type="STRING" id="1081102.A0A167MFW6"/>
<protein>
    <submittedName>
        <fullName evidence="5">Lipase, class 3</fullName>
    </submittedName>
</protein>
<dbReference type="GO" id="GO:0016787">
    <property type="term" value="F:hydrolase activity"/>
    <property type="evidence" value="ECO:0007669"/>
    <property type="project" value="UniProtKB-KW"/>
</dbReference>
<dbReference type="InterPro" id="IPR029058">
    <property type="entry name" value="AB_hydrolase_fold"/>
</dbReference>
<proteinExistence type="predicted"/>
<dbReference type="CDD" id="cd00519">
    <property type="entry name" value="Lipase_3"/>
    <property type="match status" value="1"/>
</dbReference>
<dbReference type="Gene3D" id="3.40.50.1820">
    <property type="entry name" value="alpha/beta hydrolase"/>
    <property type="match status" value="1"/>
</dbReference>
<keyword evidence="2" id="KW-0378">Hydrolase</keyword>
<evidence type="ECO:0000256" key="1">
    <source>
        <dbReference type="ARBA" id="ARBA00022729"/>
    </source>
</evidence>
<dbReference type="InterPro" id="IPR051299">
    <property type="entry name" value="AB_hydrolase_lip/est"/>
</dbReference>
<dbReference type="PANTHER" id="PTHR46640:SF1">
    <property type="entry name" value="FUNGAL LIPASE-LIKE DOMAIN-CONTAINING PROTEIN-RELATED"/>
    <property type="match status" value="1"/>
</dbReference>
<accession>A0A167MFW6</accession>
<evidence type="ECO:0000256" key="2">
    <source>
        <dbReference type="ARBA" id="ARBA00022801"/>
    </source>
</evidence>
<feature type="chain" id="PRO_5007890284" evidence="3">
    <location>
        <begin position="17"/>
        <end position="393"/>
    </location>
</feature>
<evidence type="ECO:0000313" key="5">
    <source>
        <dbReference type="EMBL" id="OAA54302.1"/>
    </source>
</evidence>
<dbReference type="GO" id="GO:0006629">
    <property type="term" value="P:lipid metabolic process"/>
    <property type="evidence" value="ECO:0007669"/>
    <property type="project" value="InterPro"/>
</dbReference>
<dbReference type="Pfam" id="PF01764">
    <property type="entry name" value="Lipase_3"/>
    <property type="match status" value="1"/>
</dbReference>
<keyword evidence="6" id="KW-1185">Reference proteome</keyword>
<gene>
    <name evidence="5" type="ORF">SPI_08921</name>
</gene>
<dbReference type="EMBL" id="AZHD01000024">
    <property type="protein sequence ID" value="OAA54302.1"/>
    <property type="molecule type" value="Genomic_DNA"/>
</dbReference>
<name>A0A167MFW6_9HYPO</name>
<sequence length="393" mass="40797">MKVLTLALLLVASASASPLARNRLERRTSLVVTTADITAFSLYAEYAGAAYCNSKATVGTVMSCANDVCQTATANGAVIVATLGSAAPDSETDMEGYVAYDPAAHAVIIAYRGSNSIRNYIVDMDTLPAPCSTYLSAALATEIEKDKGSQNCLLHRGFGRAWASLRDETFAALTAAQAAAATSANGTASSAPGPAAVIVTGHSLGGAVATLAAAELRAKGIACDLYSYGSPRVGNAVLANYLSAQGPVGTTSANGLAHYRVTHLDDPVPQLPPLWMDFAHTSPEFWLADGGTTTTGTGGSIVYQPANVNVCVGFANTSCNAGAPSVDIVAHLSYFEPISGCAPFKISFKSKKRVADGAGLYDENDATDRVAKMLLMDEPARRNDMKVARRSQH</sequence>
<feature type="signal peptide" evidence="3">
    <location>
        <begin position="1"/>
        <end position="16"/>
    </location>
</feature>
<dbReference type="OrthoDB" id="426718at2759"/>
<dbReference type="AlphaFoldDB" id="A0A167MFW6"/>
<feature type="domain" description="Fungal lipase-type" evidence="4">
    <location>
        <begin position="109"/>
        <end position="273"/>
    </location>
</feature>
<evidence type="ECO:0000313" key="6">
    <source>
        <dbReference type="Proteomes" id="UP000076874"/>
    </source>
</evidence>
<evidence type="ECO:0000259" key="4">
    <source>
        <dbReference type="Pfam" id="PF01764"/>
    </source>
</evidence>
<reference evidence="5 6" key="1">
    <citation type="journal article" date="2016" name="Genome Biol. Evol.">
        <title>Divergent and convergent evolution of fungal pathogenicity.</title>
        <authorList>
            <person name="Shang Y."/>
            <person name="Xiao G."/>
            <person name="Zheng P."/>
            <person name="Cen K."/>
            <person name="Zhan S."/>
            <person name="Wang C."/>
        </authorList>
    </citation>
    <scope>NUCLEOTIDE SEQUENCE [LARGE SCALE GENOMIC DNA]</scope>
    <source>
        <strain evidence="5 6">RCEF 264</strain>
    </source>
</reference>
<evidence type="ECO:0000256" key="3">
    <source>
        <dbReference type="SAM" id="SignalP"/>
    </source>
</evidence>
<dbReference type="SUPFAM" id="SSF53474">
    <property type="entry name" value="alpha/beta-Hydrolases"/>
    <property type="match status" value="1"/>
</dbReference>
<dbReference type="Proteomes" id="UP000076874">
    <property type="component" value="Unassembled WGS sequence"/>
</dbReference>
<organism evidence="5 6">
    <name type="scientific">Niveomyces insectorum RCEF 264</name>
    <dbReference type="NCBI Taxonomy" id="1081102"/>
    <lineage>
        <taxon>Eukaryota</taxon>
        <taxon>Fungi</taxon>
        <taxon>Dikarya</taxon>
        <taxon>Ascomycota</taxon>
        <taxon>Pezizomycotina</taxon>
        <taxon>Sordariomycetes</taxon>
        <taxon>Hypocreomycetidae</taxon>
        <taxon>Hypocreales</taxon>
        <taxon>Cordycipitaceae</taxon>
        <taxon>Niveomyces</taxon>
    </lineage>
</organism>
<dbReference type="InterPro" id="IPR002921">
    <property type="entry name" value="Fungal_lipase-type"/>
</dbReference>
<dbReference type="PANTHER" id="PTHR46640">
    <property type="entry name" value="TRIACYLGLYCEROL LIPASE, PUTATIVE (AFU_ORTHOLOGUE AFUA_6G06510)-RELATED"/>
    <property type="match status" value="1"/>
</dbReference>